<evidence type="ECO:0000313" key="2">
    <source>
        <dbReference type="Proteomes" id="UP000828941"/>
    </source>
</evidence>
<keyword evidence="2" id="KW-1185">Reference proteome</keyword>
<gene>
    <name evidence="1" type="ORF">L6164_010383</name>
</gene>
<protein>
    <submittedName>
        <fullName evidence="1">Uncharacterized protein</fullName>
    </submittedName>
</protein>
<dbReference type="Proteomes" id="UP000828941">
    <property type="component" value="Chromosome 4"/>
</dbReference>
<name>A0ACB9PPY9_BAUVA</name>
<proteinExistence type="predicted"/>
<sequence length="250" mass="28117">MERLVYTSLTLLVGFFSKELRMASAKGWLKAHATFYEGAMGGACGYENVFAEGFGINTAALSDALFNHGKSCGGCYQIVCDATQVPQWCKKGKRITVTATNFCPPNYNLPNDDGGWCNPPRPHFDMSQPAFETIAEYKAGIVPIFYRKVMCRRNGGLRFTINGNDYFELVFISNVGGYGDISQVWIKGSKMKKWEAMSRNWGVNWQSPSYLNGQSLSFRVQLANRKIRTAYDVAPSDWNFGQTFQTQMQF</sequence>
<comment type="caution">
    <text evidence="1">The sequence shown here is derived from an EMBL/GenBank/DDBJ whole genome shotgun (WGS) entry which is preliminary data.</text>
</comment>
<organism evidence="1 2">
    <name type="scientific">Bauhinia variegata</name>
    <name type="common">Purple orchid tree</name>
    <name type="synonym">Phanera variegata</name>
    <dbReference type="NCBI Taxonomy" id="167791"/>
    <lineage>
        <taxon>Eukaryota</taxon>
        <taxon>Viridiplantae</taxon>
        <taxon>Streptophyta</taxon>
        <taxon>Embryophyta</taxon>
        <taxon>Tracheophyta</taxon>
        <taxon>Spermatophyta</taxon>
        <taxon>Magnoliopsida</taxon>
        <taxon>eudicotyledons</taxon>
        <taxon>Gunneridae</taxon>
        <taxon>Pentapetalae</taxon>
        <taxon>rosids</taxon>
        <taxon>fabids</taxon>
        <taxon>Fabales</taxon>
        <taxon>Fabaceae</taxon>
        <taxon>Cercidoideae</taxon>
        <taxon>Cercideae</taxon>
        <taxon>Bauhiniinae</taxon>
        <taxon>Bauhinia</taxon>
    </lineage>
</organism>
<reference evidence="1 2" key="1">
    <citation type="journal article" date="2022" name="DNA Res.">
        <title>Chromosomal-level genome assembly of the orchid tree Bauhinia variegata (Leguminosae; Cercidoideae) supports the allotetraploid origin hypothesis of Bauhinia.</title>
        <authorList>
            <person name="Zhong Y."/>
            <person name="Chen Y."/>
            <person name="Zheng D."/>
            <person name="Pang J."/>
            <person name="Liu Y."/>
            <person name="Luo S."/>
            <person name="Meng S."/>
            <person name="Qian L."/>
            <person name="Wei D."/>
            <person name="Dai S."/>
            <person name="Zhou R."/>
        </authorList>
    </citation>
    <scope>NUCLEOTIDE SEQUENCE [LARGE SCALE GENOMIC DNA]</scope>
    <source>
        <strain evidence="1">BV-YZ2020</strain>
    </source>
</reference>
<dbReference type="EMBL" id="CM039429">
    <property type="protein sequence ID" value="KAI4349834.1"/>
    <property type="molecule type" value="Genomic_DNA"/>
</dbReference>
<accession>A0ACB9PPY9</accession>
<evidence type="ECO:0000313" key="1">
    <source>
        <dbReference type="EMBL" id="KAI4349834.1"/>
    </source>
</evidence>